<dbReference type="EMBL" id="LIAE01010297">
    <property type="protein sequence ID" value="PAV63709.1"/>
    <property type="molecule type" value="Genomic_DNA"/>
</dbReference>
<name>A0A2A2JQ73_9BILA</name>
<dbReference type="Proteomes" id="UP000218231">
    <property type="component" value="Unassembled WGS sequence"/>
</dbReference>
<keyword evidence="2" id="KW-1185">Reference proteome</keyword>
<organism evidence="1 2">
    <name type="scientific">Diploscapter pachys</name>
    <dbReference type="NCBI Taxonomy" id="2018661"/>
    <lineage>
        <taxon>Eukaryota</taxon>
        <taxon>Metazoa</taxon>
        <taxon>Ecdysozoa</taxon>
        <taxon>Nematoda</taxon>
        <taxon>Chromadorea</taxon>
        <taxon>Rhabditida</taxon>
        <taxon>Rhabditina</taxon>
        <taxon>Rhabditomorpha</taxon>
        <taxon>Rhabditoidea</taxon>
        <taxon>Rhabditidae</taxon>
        <taxon>Diploscapter</taxon>
    </lineage>
</organism>
<dbReference type="OrthoDB" id="5839662at2759"/>
<evidence type="ECO:0000313" key="2">
    <source>
        <dbReference type="Proteomes" id="UP000218231"/>
    </source>
</evidence>
<dbReference type="AlphaFoldDB" id="A0A2A2JQ73"/>
<dbReference type="STRING" id="2018661.A0A2A2JQ73"/>
<sequence>MQFPGISSMKTNLLSILAQCASPPSSFRHGLAEEFLDQVFYFCIGCRHHSLPAIEQFTSSEKEELQSNLLIAIPRLEANLQSQFSRLGGESVTGFRQVRSGLQFLQDDIVDRQSSAEVDIRMNDLLQSDFVKEIDRRLANWKEEEEWDPQYVYDLRFIPESHNWWLEDQREESRKKYGDG</sequence>
<accession>A0A2A2JQ73</accession>
<reference evidence="1 2" key="1">
    <citation type="journal article" date="2017" name="Curr. Biol.">
        <title>Genome architecture and evolution of a unichromosomal asexual nematode.</title>
        <authorList>
            <person name="Fradin H."/>
            <person name="Zegar C."/>
            <person name="Gutwein M."/>
            <person name="Lucas J."/>
            <person name="Kovtun M."/>
            <person name="Corcoran D."/>
            <person name="Baugh L.R."/>
            <person name="Kiontke K."/>
            <person name="Gunsalus K."/>
            <person name="Fitch D.H."/>
            <person name="Piano F."/>
        </authorList>
    </citation>
    <scope>NUCLEOTIDE SEQUENCE [LARGE SCALE GENOMIC DNA]</scope>
    <source>
        <strain evidence="1">PF1309</strain>
    </source>
</reference>
<evidence type="ECO:0000313" key="1">
    <source>
        <dbReference type="EMBL" id="PAV63709.1"/>
    </source>
</evidence>
<proteinExistence type="predicted"/>
<comment type="caution">
    <text evidence="1">The sequence shown here is derived from an EMBL/GenBank/DDBJ whole genome shotgun (WGS) entry which is preliminary data.</text>
</comment>
<gene>
    <name evidence="1" type="ORF">WR25_11485</name>
</gene>
<protein>
    <submittedName>
        <fullName evidence="1">Uncharacterized protein</fullName>
    </submittedName>
</protein>